<name>A0A816L371_9BILA</name>
<feature type="region of interest" description="Disordered" evidence="1">
    <location>
        <begin position="431"/>
        <end position="454"/>
    </location>
</feature>
<reference evidence="2" key="1">
    <citation type="submission" date="2021-02" db="EMBL/GenBank/DDBJ databases">
        <authorList>
            <person name="Nowell W R."/>
        </authorList>
    </citation>
    <scope>NUCLEOTIDE SEQUENCE</scope>
</reference>
<dbReference type="Proteomes" id="UP000663824">
    <property type="component" value="Unassembled WGS sequence"/>
</dbReference>
<protein>
    <submittedName>
        <fullName evidence="2">Uncharacterized protein</fullName>
    </submittedName>
</protein>
<evidence type="ECO:0000313" key="3">
    <source>
        <dbReference type="Proteomes" id="UP000663824"/>
    </source>
</evidence>
<evidence type="ECO:0000313" key="2">
    <source>
        <dbReference type="EMBL" id="CAF1924914.1"/>
    </source>
</evidence>
<accession>A0A816L371</accession>
<sequence>MSTENIPILTYLSITKHPDGNVALDKERLRFLRIKFAQSYQGNDLDDDHLRRQTIEQLFENLHIKKDVMSLDYVDLAMRERSDSDAEFEILEKFRGSVQYLEPITSPEKKKSKNPPSSLNQIDETKVKLVNDIICIIHKKSPQSEINDFISDFLFQQVQTSAQSKYVPLYDGSVYPLPHGTILDLFIRLQMIDRGTITFMRPRNQLSDIDADQTSKNTGRPSTQSLESFLRGICRIEDNGKFIEWFKALVEDENIHTYSYLTNLNQKEWDRIEKLPMNALKTIKFYVDREKQMVDEQKTKKNMNSNQRKEASYSKAEIRANLHMIKLYFIRQLEDQDGIETLPKLDAYCVEKAFDEMREEGYEDDGLLDEMKLFFQPLTITDDGLTIDSSLLIALNKEQLAEKRSLEDEITTLNDSLRNEENSLRQLNEQCDNAKEKRNQDYQQYKLDSSRNEN</sequence>
<dbReference type="EMBL" id="CAJNRE010000251">
    <property type="protein sequence ID" value="CAF1924914.1"/>
    <property type="molecule type" value="Genomic_DNA"/>
</dbReference>
<comment type="caution">
    <text evidence="2">The sequence shown here is derived from an EMBL/GenBank/DDBJ whole genome shotgun (WGS) entry which is preliminary data.</text>
</comment>
<organism evidence="2 3">
    <name type="scientific">Rotaria magnacalcarata</name>
    <dbReference type="NCBI Taxonomy" id="392030"/>
    <lineage>
        <taxon>Eukaryota</taxon>
        <taxon>Metazoa</taxon>
        <taxon>Spiralia</taxon>
        <taxon>Gnathifera</taxon>
        <taxon>Rotifera</taxon>
        <taxon>Eurotatoria</taxon>
        <taxon>Bdelloidea</taxon>
        <taxon>Philodinida</taxon>
        <taxon>Philodinidae</taxon>
        <taxon>Rotaria</taxon>
    </lineage>
</organism>
<proteinExistence type="predicted"/>
<gene>
    <name evidence="2" type="ORF">MBJ925_LOCUS3188</name>
</gene>
<evidence type="ECO:0000256" key="1">
    <source>
        <dbReference type="SAM" id="MobiDB-lite"/>
    </source>
</evidence>
<dbReference type="AlphaFoldDB" id="A0A816L371"/>